<dbReference type="GO" id="GO:0005886">
    <property type="term" value="C:plasma membrane"/>
    <property type="evidence" value="ECO:0007669"/>
    <property type="project" value="UniProtKB-SubCell"/>
</dbReference>
<evidence type="ECO:0000256" key="5">
    <source>
        <dbReference type="ARBA" id="ARBA00034769"/>
    </source>
</evidence>
<dbReference type="EMBL" id="CH933806">
    <property type="protein sequence ID" value="KRG00810.1"/>
    <property type="molecule type" value="Genomic_DNA"/>
</dbReference>
<organism evidence="8 9">
    <name type="scientific">Drosophila mojavensis</name>
    <name type="common">Fruit fly</name>
    <dbReference type="NCBI Taxonomy" id="7230"/>
    <lineage>
        <taxon>Eukaryota</taxon>
        <taxon>Metazoa</taxon>
        <taxon>Ecdysozoa</taxon>
        <taxon>Arthropoda</taxon>
        <taxon>Hexapoda</taxon>
        <taxon>Insecta</taxon>
        <taxon>Pterygota</taxon>
        <taxon>Neoptera</taxon>
        <taxon>Endopterygota</taxon>
        <taxon>Diptera</taxon>
        <taxon>Brachycera</taxon>
        <taxon>Muscomorpha</taxon>
        <taxon>Ephydroidea</taxon>
        <taxon>Drosophilidae</taxon>
        <taxon>Drosophila</taxon>
    </lineage>
</organism>
<dbReference type="PANTHER" id="PTHR10736:SF65">
    <property type="entry name" value="BESTROPHIN 1, ISOFORM C-RELATED"/>
    <property type="match status" value="1"/>
</dbReference>
<dbReference type="Pfam" id="PF01062">
    <property type="entry name" value="Bestrophin"/>
    <property type="match status" value="1"/>
</dbReference>
<feature type="transmembrane region" description="Helical" evidence="6">
    <location>
        <begin position="32"/>
        <end position="55"/>
    </location>
</feature>
<keyword evidence="4 6" id="KW-0472">Membrane</keyword>
<dbReference type="InterPro" id="IPR000615">
    <property type="entry name" value="Bestrophin"/>
</dbReference>
<dbReference type="Proteomes" id="UP000009192">
    <property type="component" value="Unassembled WGS sequence"/>
</dbReference>
<evidence type="ECO:0000256" key="2">
    <source>
        <dbReference type="ARBA" id="ARBA00022692"/>
    </source>
</evidence>
<keyword evidence="9" id="KW-1185">Reference proteome</keyword>
<keyword evidence="2 6" id="KW-0812">Transmembrane</keyword>
<proteinExistence type="inferred from homology"/>
<evidence type="ECO:0000256" key="4">
    <source>
        <dbReference type="ARBA" id="ARBA00023136"/>
    </source>
</evidence>
<evidence type="ECO:0000256" key="3">
    <source>
        <dbReference type="ARBA" id="ARBA00022989"/>
    </source>
</evidence>
<comment type="function">
    <text evidence="6">Forms chloride channels.</text>
</comment>
<reference evidence="8 9" key="1">
    <citation type="journal article" date="2007" name="Nature">
        <title>Evolution of genes and genomes on the Drosophila phylogeny.</title>
        <authorList>
            <consortium name="Drosophila 12 Genomes Consortium"/>
            <person name="Clark A.G."/>
            <person name="Eisen M.B."/>
            <person name="Smith D.R."/>
            <person name="Bergman C.M."/>
            <person name="Oliver B."/>
            <person name="Markow T.A."/>
            <person name="Kaufman T.C."/>
            <person name="Kellis M."/>
            <person name="Gelbart W."/>
            <person name="Iyer V.N."/>
            <person name="Pollard D.A."/>
            <person name="Sackton T.B."/>
            <person name="Larracuente A.M."/>
            <person name="Singh N.D."/>
            <person name="Abad J.P."/>
            <person name="Abt D.N."/>
            <person name="Adryan B."/>
            <person name="Aguade M."/>
            <person name="Akashi H."/>
            <person name="Anderson W.W."/>
            <person name="Aquadro C.F."/>
            <person name="Ardell D.H."/>
            <person name="Arguello R."/>
            <person name="Artieri C.G."/>
            <person name="Barbash D.A."/>
            <person name="Barker D."/>
            <person name="Barsanti P."/>
            <person name="Batterham P."/>
            <person name="Batzoglou S."/>
            <person name="Begun D."/>
            <person name="Bhutkar A."/>
            <person name="Blanco E."/>
            <person name="Bosak S.A."/>
            <person name="Bradley R.K."/>
            <person name="Brand A.D."/>
            <person name="Brent M.R."/>
            <person name="Brooks A.N."/>
            <person name="Brown R.H."/>
            <person name="Butlin R.K."/>
            <person name="Caggese C."/>
            <person name="Calvi B.R."/>
            <person name="Bernardo de Carvalho A."/>
            <person name="Caspi A."/>
            <person name="Castrezana S."/>
            <person name="Celniker S.E."/>
            <person name="Chang J.L."/>
            <person name="Chapple C."/>
            <person name="Chatterji S."/>
            <person name="Chinwalla A."/>
            <person name="Civetta A."/>
            <person name="Clifton S.W."/>
            <person name="Comeron J.M."/>
            <person name="Costello J.C."/>
            <person name="Coyne J.A."/>
            <person name="Daub J."/>
            <person name="David R.G."/>
            <person name="Delcher A.L."/>
            <person name="Delehaunty K."/>
            <person name="Do C.B."/>
            <person name="Ebling H."/>
            <person name="Edwards K."/>
            <person name="Eickbush T."/>
            <person name="Evans J.D."/>
            <person name="Filipski A."/>
            <person name="Findeiss S."/>
            <person name="Freyhult E."/>
            <person name="Fulton L."/>
            <person name="Fulton R."/>
            <person name="Garcia A.C."/>
            <person name="Gardiner A."/>
            <person name="Garfield D.A."/>
            <person name="Garvin B.E."/>
            <person name="Gibson G."/>
            <person name="Gilbert D."/>
            <person name="Gnerre S."/>
            <person name="Godfrey J."/>
            <person name="Good R."/>
            <person name="Gotea V."/>
            <person name="Gravely B."/>
            <person name="Greenberg A.J."/>
            <person name="Griffiths-Jones S."/>
            <person name="Gross S."/>
            <person name="Guigo R."/>
            <person name="Gustafson E.A."/>
            <person name="Haerty W."/>
            <person name="Hahn M.W."/>
            <person name="Halligan D.L."/>
            <person name="Halpern A.L."/>
            <person name="Halter G.M."/>
            <person name="Han M.V."/>
            <person name="Heger A."/>
            <person name="Hillier L."/>
            <person name="Hinrichs A.S."/>
            <person name="Holmes I."/>
            <person name="Hoskins R.A."/>
            <person name="Hubisz M.J."/>
            <person name="Hultmark D."/>
            <person name="Huntley M.A."/>
            <person name="Jaffe D.B."/>
            <person name="Jagadeeshan S."/>
            <person name="Jeck W.R."/>
            <person name="Johnson J."/>
            <person name="Jones C.D."/>
            <person name="Jordan W.C."/>
            <person name="Karpen G.H."/>
            <person name="Kataoka E."/>
            <person name="Keightley P.D."/>
            <person name="Kheradpour P."/>
            <person name="Kirkness E.F."/>
            <person name="Koerich L.B."/>
            <person name="Kristiansen K."/>
            <person name="Kudrna D."/>
            <person name="Kulathinal R.J."/>
            <person name="Kumar S."/>
            <person name="Kwok R."/>
            <person name="Lander E."/>
            <person name="Langley C.H."/>
            <person name="Lapoint R."/>
            <person name="Lazzaro B.P."/>
            <person name="Lee S.J."/>
            <person name="Levesque L."/>
            <person name="Li R."/>
            <person name="Lin C.F."/>
            <person name="Lin M.F."/>
            <person name="Lindblad-Toh K."/>
            <person name="Llopart A."/>
            <person name="Long M."/>
            <person name="Low L."/>
            <person name="Lozovsky E."/>
            <person name="Lu J."/>
            <person name="Luo M."/>
            <person name="Machado C.A."/>
            <person name="Makalowski W."/>
            <person name="Marzo M."/>
            <person name="Matsuda M."/>
            <person name="Matzkin L."/>
            <person name="McAllister B."/>
            <person name="McBride C.S."/>
            <person name="McKernan B."/>
            <person name="McKernan K."/>
            <person name="Mendez-Lago M."/>
            <person name="Minx P."/>
            <person name="Mollenhauer M.U."/>
            <person name="Montooth K."/>
            <person name="Mount S.M."/>
            <person name="Mu X."/>
            <person name="Myers E."/>
            <person name="Negre B."/>
            <person name="Newfeld S."/>
            <person name="Nielsen R."/>
            <person name="Noor M.A."/>
            <person name="O'Grady P."/>
            <person name="Pachter L."/>
            <person name="Papaceit M."/>
            <person name="Parisi M.J."/>
            <person name="Parisi M."/>
            <person name="Parts L."/>
            <person name="Pedersen J.S."/>
            <person name="Pesole G."/>
            <person name="Phillippy A.M."/>
            <person name="Ponting C.P."/>
            <person name="Pop M."/>
            <person name="Porcelli D."/>
            <person name="Powell J.R."/>
            <person name="Prohaska S."/>
            <person name="Pruitt K."/>
            <person name="Puig M."/>
            <person name="Quesneville H."/>
            <person name="Ram K.R."/>
            <person name="Rand D."/>
            <person name="Rasmussen M.D."/>
            <person name="Reed L.K."/>
            <person name="Reenan R."/>
            <person name="Reily A."/>
            <person name="Remington K.A."/>
            <person name="Rieger T.T."/>
            <person name="Ritchie M.G."/>
            <person name="Robin C."/>
            <person name="Rogers Y.H."/>
            <person name="Rohde C."/>
            <person name="Rozas J."/>
            <person name="Rubenfield M.J."/>
            <person name="Ruiz A."/>
            <person name="Russo S."/>
            <person name="Salzberg S.L."/>
            <person name="Sanchez-Gracia A."/>
            <person name="Saranga D.J."/>
            <person name="Sato H."/>
            <person name="Schaeffer S.W."/>
            <person name="Schatz M.C."/>
            <person name="Schlenke T."/>
            <person name="Schwartz R."/>
            <person name="Segarra C."/>
            <person name="Singh R.S."/>
            <person name="Sirot L."/>
            <person name="Sirota M."/>
            <person name="Sisneros N.B."/>
            <person name="Smith C.D."/>
            <person name="Smith T.F."/>
            <person name="Spieth J."/>
            <person name="Stage D.E."/>
            <person name="Stark A."/>
            <person name="Stephan W."/>
            <person name="Strausberg R.L."/>
            <person name="Strempel S."/>
            <person name="Sturgill D."/>
            <person name="Sutton G."/>
            <person name="Sutton G.G."/>
            <person name="Tao W."/>
            <person name="Teichmann S."/>
            <person name="Tobari Y.N."/>
            <person name="Tomimura Y."/>
            <person name="Tsolas J.M."/>
            <person name="Valente V.L."/>
            <person name="Venter E."/>
            <person name="Venter J.C."/>
            <person name="Vicario S."/>
            <person name="Vieira F.G."/>
            <person name="Vilella A.J."/>
            <person name="Villasante A."/>
            <person name="Walenz B."/>
            <person name="Wang J."/>
            <person name="Wasserman M."/>
            <person name="Watts T."/>
            <person name="Wilson D."/>
            <person name="Wilson R.K."/>
            <person name="Wing R.A."/>
            <person name="Wolfner M.F."/>
            <person name="Wong A."/>
            <person name="Wong G.K."/>
            <person name="Wu C.I."/>
            <person name="Wu G."/>
            <person name="Yamamoto D."/>
            <person name="Yang H.P."/>
            <person name="Yang S.P."/>
            <person name="Yorke J.A."/>
            <person name="Yoshida K."/>
            <person name="Zdobnov E."/>
            <person name="Zhang P."/>
            <person name="Zhang Y."/>
            <person name="Zimin A.V."/>
            <person name="Baldwin J."/>
            <person name="Abdouelleil A."/>
            <person name="Abdulkadir J."/>
            <person name="Abebe A."/>
            <person name="Abera B."/>
            <person name="Abreu J."/>
            <person name="Acer S.C."/>
            <person name="Aftuck L."/>
            <person name="Alexander A."/>
            <person name="An P."/>
            <person name="Anderson E."/>
            <person name="Anderson S."/>
            <person name="Arachi H."/>
            <person name="Azer M."/>
            <person name="Bachantsang P."/>
            <person name="Barry A."/>
            <person name="Bayul T."/>
            <person name="Berlin A."/>
            <person name="Bessette D."/>
            <person name="Bloom T."/>
            <person name="Blye J."/>
            <person name="Boguslavskiy L."/>
            <person name="Bonnet C."/>
            <person name="Boukhgalter B."/>
            <person name="Bourzgui I."/>
            <person name="Brown A."/>
            <person name="Cahill P."/>
            <person name="Channer S."/>
            <person name="Cheshatsang Y."/>
            <person name="Chuda L."/>
            <person name="Citroen M."/>
            <person name="Collymore A."/>
            <person name="Cooke P."/>
            <person name="Costello M."/>
            <person name="D'Aco K."/>
            <person name="Daza R."/>
            <person name="De Haan G."/>
            <person name="DeGray S."/>
            <person name="DeMaso C."/>
            <person name="Dhargay N."/>
            <person name="Dooley K."/>
            <person name="Dooley E."/>
            <person name="Doricent M."/>
            <person name="Dorje P."/>
            <person name="Dorjee K."/>
            <person name="Dupes A."/>
            <person name="Elong R."/>
            <person name="Falk J."/>
            <person name="Farina A."/>
            <person name="Faro S."/>
            <person name="Ferguson D."/>
            <person name="Fisher S."/>
            <person name="Foley C.D."/>
            <person name="Franke A."/>
            <person name="Friedrich D."/>
            <person name="Gadbois L."/>
            <person name="Gearin G."/>
            <person name="Gearin C.R."/>
            <person name="Giannoukos G."/>
            <person name="Goode T."/>
            <person name="Graham J."/>
            <person name="Grandbois E."/>
            <person name="Grewal S."/>
            <person name="Gyaltsen K."/>
            <person name="Hafez N."/>
            <person name="Hagos B."/>
            <person name="Hall J."/>
            <person name="Henson C."/>
            <person name="Hollinger A."/>
            <person name="Honan T."/>
            <person name="Huard M.D."/>
            <person name="Hughes L."/>
            <person name="Hurhula B."/>
            <person name="Husby M.E."/>
            <person name="Kamat A."/>
            <person name="Kanga B."/>
            <person name="Kashin S."/>
            <person name="Khazanovich D."/>
            <person name="Kisner P."/>
            <person name="Lance K."/>
            <person name="Lara M."/>
            <person name="Lee W."/>
            <person name="Lennon N."/>
            <person name="Letendre F."/>
            <person name="LeVine R."/>
            <person name="Lipovsky A."/>
            <person name="Liu X."/>
            <person name="Liu J."/>
            <person name="Liu S."/>
            <person name="Lokyitsang T."/>
            <person name="Lokyitsang Y."/>
            <person name="Lubonja R."/>
            <person name="Lui A."/>
            <person name="MacDonald P."/>
            <person name="Magnisalis V."/>
            <person name="Maru K."/>
            <person name="Matthews C."/>
            <person name="McCusker W."/>
            <person name="McDonough S."/>
            <person name="Mehta T."/>
            <person name="Meldrim J."/>
            <person name="Meneus L."/>
            <person name="Mihai O."/>
            <person name="Mihalev A."/>
            <person name="Mihova T."/>
            <person name="Mittelman R."/>
            <person name="Mlenga V."/>
            <person name="Montmayeur A."/>
            <person name="Mulrain L."/>
            <person name="Navidi A."/>
            <person name="Naylor J."/>
            <person name="Negash T."/>
            <person name="Nguyen T."/>
            <person name="Nguyen N."/>
            <person name="Nicol R."/>
            <person name="Norbu C."/>
            <person name="Norbu N."/>
            <person name="Novod N."/>
            <person name="O'Neill B."/>
            <person name="Osman S."/>
            <person name="Markiewicz E."/>
            <person name="Oyono O.L."/>
            <person name="Patti C."/>
            <person name="Phunkhang P."/>
            <person name="Pierre F."/>
            <person name="Priest M."/>
            <person name="Raghuraman S."/>
            <person name="Rege F."/>
            <person name="Reyes R."/>
            <person name="Rise C."/>
            <person name="Rogov P."/>
            <person name="Ross K."/>
            <person name="Ryan E."/>
            <person name="Settipalli S."/>
            <person name="Shea T."/>
            <person name="Sherpa N."/>
            <person name="Shi L."/>
            <person name="Shih D."/>
            <person name="Sparrow T."/>
            <person name="Spaulding J."/>
            <person name="Stalker J."/>
            <person name="Stange-Thomann N."/>
            <person name="Stavropoulos S."/>
            <person name="Stone C."/>
            <person name="Strader C."/>
            <person name="Tesfaye S."/>
            <person name="Thomson T."/>
            <person name="Thoulutsang Y."/>
            <person name="Thoulutsang D."/>
            <person name="Topham K."/>
            <person name="Topping I."/>
            <person name="Tsamla T."/>
            <person name="Vassiliev H."/>
            <person name="Vo A."/>
            <person name="Wangchuk T."/>
            <person name="Wangdi T."/>
            <person name="Weiand M."/>
            <person name="Wilkinson J."/>
            <person name="Wilson A."/>
            <person name="Yadav S."/>
            <person name="Young G."/>
            <person name="Yu Q."/>
            <person name="Zembek L."/>
            <person name="Zhong D."/>
            <person name="Zimmer A."/>
            <person name="Zwirko Z."/>
            <person name="Jaffe D.B."/>
            <person name="Alvarez P."/>
            <person name="Brockman W."/>
            <person name="Butler J."/>
            <person name="Chin C."/>
            <person name="Gnerre S."/>
            <person name="Grabherr M."/>
            <person name="Kleber M."/>
            <person name="Mauceli E."/>
            <person name="MacCallum I."/>
        </authorList>
    </citation>
    <scope>NUCLEOTIDE SEQUENCE [LARGE SCALE GENOMIC DNA]</scope>
    <source>
        <strain evidence="9">Tucson 15081-1352.22</strain>
    </source>
</reference>
<keyword evidence="6" id="KW-0869">Chloride channel</keyword>
<feature type="region of interest" description="Disordered" evidence="7">
    <location>
        <begin position="721"/>
        <end position="759"/>
    </location>
</feature>
<gene>
    <name evidence="8" type="primary">Dmoj\GI24037</name>
    <name evidence="8" type="ORF">Dmoj_GI24037</name>
</gene>
<feature type="compositionally biased region" description="Polar residues" evidence="7">
    <location>
        <begin position="463"/>
        <end position="478"/>
    </location>
</feature>
<feature type="region of interest" description="Disordered" evidence="7">
    <location>
        <begin position="441"/>
        <end position="488"/>
    </location>
</feature>
<comment type="subcellular location">
    <subcellularLocation>
        <location evidence="6">Cell membrane</location>
        <topology evidence="6">Multi-pass membrane protein</topology>
    </subcellularLocation>
    <subcellularLocation>
        <location evidence="1">Membrane</location>
    </subcellularLocation>
</comment>
<sequence length="759" mass="83642">MTITYTGEVATCRGFGCFLKLLLRWRGSIYKLVWLDLLAFLTLYYLLNLVYRFALNEAQKETFEAIVAYCNSYRDLIPLSFVLGFYVSIVMTRWWNQYTSIPWPDPIAVFVSSNVHGQDERGRVMRRTIMRYVCLCLTMVLANVSPRVKKRFPGLNNLVEAGLLNENERTIIETMNKSFPRPSKHWLPIVWAASIITRARKEGRIRDDFAVKTIIDELNKFRGQCGLLISYDTISVPLVYTQVVTLAVYSYFLTCCMGQQWTDGKVVGGSSYLNKVDLYFPVFTTLQFFFYMGWLKVAESLINPFGEDDDDFEVNWMVDRNLQVSYLIVDEMHHDHPELLKDQYWDEVFPNELPYTIAAERFRENHPEPSTAKIDVPKNAAMPSGMSSVRIDEMADDASGIHFSAGNGKSRLGLGSSPSLVSVSGTLSRVNTVASALKRLLSRDESRPSSATPSDDPGKYRFPNSSSTASLTGPNVGSSAVKPAAGSMRITQQVIEEVDEQATITSTRPHDPRPNVKDIFSPTTGDPQHQPGGQPLQPPPPASRPGELPARSQPMDIPRRSPQYERAYSQYEPTASLFPPGGVDALLSTSAPAGDGPSLLAGDTAPSSPQGDSSKSLFEPNRVASRETASERPDAPQYFRWFVTPVENLDVKASADVLANPAAEPPPDTGDDFEKLRAAREKEKLVRQQMNLARTISTAPGVDASGVPVVVPVALVAPPAAQPAAPTPLRTVPSNADLLAGTNPVTNSTIKSEDATTGS</sequence>
<evidence type="ECO:0000256" key="1">
    <source>
        <dbReference type="ARBA" id="ARBA00004370"/>
    </source>
</evidence>
<evidence type="ECO:0000256" key="7">
    <source>
        <dbReference type="SAM" id="MobiDB-lite"/>
    </source>
</evidence>
<keyword evidence="3 6" id="KW-1133">Transmembrane helix</keyword>
<name>A0A0Q9X4F9_DROMO</name>
<feature type="compositionally biased region" description="Polar residues" evidence="7">
    <location>
        <begin position="743"/>
        <end position="759"/>
    </location>
</feature>
<dbReference type="AlphaFoldDB" id="A0A0Q9X4F9"/>
<feature type="region of interest" description="Disordered" evidence="7">
    <location>
        <begin position="503"/>
        <end position="558"/>
    </location>
</feature>
<evidence type="ECO:0000313" key="8">
    <source>
        <dbReference type="EMBL" id="KRG00810.1"/>
    </source>
</evidence>
<dbReference type="InterPro" id="IPR021134">
    <property type="entry name" value="Bestrophin-like"/>
</dbReference>
<feature type="transmembrane region" description="Helical" evidence="6">
    <location>
        <begin position="76"/>
        <end position="95"/>
    </location>
</feature>
<evidence type="ECO:0000313" key="9">
    <source>
        <dbReference type="Proteomes" id="UP000009192"/>
    </source>
</evidence>
<feature type="compositionally biased region" description="Polar residues" evidence="7">
    <location>
        <begin position="605"/>
        <end position="616"/>
    </location>
</feature>
<dbReference type="GO" id="GO:0034707">
    <property type="term" value="C:chloride channel complex"/>
    <property type="evidence" value="ECO:0007669"/>
    <property type="project" value="UniProtKB-KW"/>
</dbReference>
<keyword evidence="6" id="KW-0868">Chloride</keyword>
<comment type="similarity">
    <text evidence="5 6">Belongs to the anion channel-forming bestrophin (TC 1.A.46) family. Calcium-sensitive chloride channel subfamily.</text>
</comment>
<dbReference type="PANTHER" id="PTHR10736">
    <property type="entry name" value="BESTROPHIN"/>
    <property type="match status" value="1"/>
</dbReference>
<dbReference type="GO" id="GO:0005254">
    <property type="term" value="F:chloride channel activity"/>
    <property type="evidence" value="ECO:0007669"/>
    <property type="project" value="UniProtKB-KW"/>
</dbReference>
<feature type="region of interest" description="Disordered" evidence="7">
    <location>
        <begin position="573"/>
        <end position="631"/>
    </location>
</feature>
<keyword evidence="6" id="KW-0813">Transport</keyword>
<keyword evidence="6" id="KW-1003">Cell membrane</keyword>
<accession>A0A0Q9X4F9</accession>
<evidence type="ECO:0000256" key="6">
    <source>
        <dbReference type="RuleBase" id="RU363126"/>
    </source>
</evidence>
<keyword evidence="6" id="KW-0406">Ion transport</keyword>
<keyword evidence="6" id="KW-0407">Ion channel</keyword>
<protein>
    <recommendedName>
        <fullName evidence="6">Bestrophin homolog</fullName>
    </recommendedName>
</protein>
<dbReference type="OrthoDB" id="201595at2759"/>
<feature type="compositionally biased region" description="Low complexity" evidence="7">
    <location>
        <begin position="525"/>
        <end position="535"/>
    </location>
</feature>